<dbReference type="Pfam" id="PF00583">
    <property type="entry name" value="Acetyltransf_1"/>
    <property type="match status" value="1"/>
</dbReference>
<dbReference type="SUPFAM" id="SSF55729">
    <property type="entry name" value="Acyl-CoA N-acyltransferases (Nat)"/>
    <property type="match status" value="1"/>
</dbReference>
<dbReference type="PANTHER" id="PTHR43877:SF1">
    <property type="entry name" value="ACETYLTRANSFERASE"/>
    <property type="match status" value="1"/>
</dbReference>
<accession>A0ABS7BID8</accession>
<keyword evidence="2" id="KW-0012">Acyltransferase</keyword>
<evidence type="ECO:0000313" key="4">
    <source>
        <dbReference type="EMBL" id="MBW6529280.1"/>
    </source>
</evidence>
<keyword evidence="1" id="KW-0808">Transferase</keyword>
<gene>
    <name evidence="4" type="ORF">KZ820_00885</name>
</gene>
<dbReference type="Gene3D" id="3.40.630.30">
    <property type="match status" value="1"/>
</dbReference>
<evidence type="ECO:0000313" key="5">
    <source>
        <dbReference type="Proteomes" id="UP000759103"/>
    </source>
</evidence>
<dbReference type="InterPro" id="IPR000182">
    <property type="entry name" value="GNAT_dom"/>
</dbReference>
<dbReference type="Proteomes" id="UP000759103">
    <property type="component" value="Unassembled WGS sequence"/>
</dbReference>
<dbReference type="EMBL" id="JAHXZN010000001">
    <property type="protein sequence ID" value="MBW6529280.1"/>
    <property type="molecule type" value="Genomic_DNA"/>
</dbReference>
<evidence type="ECO:0000256" key="2">
    <source>
        <dbReference type="ARBA" id="ARBA00023315"/>
    </source>
</evidence>
<protein>
    <submittedName>
        <fullName evidence="4">GNAT family N-acetyltransferase</fullName>
    </submittedName>
</protein>
<dbReference type="PROSITE" id="PS51186">
    <property type="entry name" value="GNAT"/>
    <property type="match status" value="1"/>
</dbReference>
<feature type="domain" description="N-acetyltransferase" evidence="3">
    <location>
        <begin position="25"/>
        <end position="170"/>
    </location>
</feature>
<comment type="caution">
    <text evidence="4">The sequence shown here is derived from an EMBL/GenBank/DDBJ whole genome shotgun (WGS) entry which is preliminary data.</text>
</comment>
<name>A0ABS7BID8_9SPHN</name>
<dbReference type="InterPro" id="IPR050832">
    <property type="entry name" value="Bact_Acetyltransf"/>
</dbReference>
<evidence type="ECO:0000259" key="3">
    <source>
        <dbReference type="PROSITE" id="PS51186"/>
    </source>
</evidence>
<sequence>MTTSAWRLRRAGAEDTDALALVAGATFLEAFAGVLDGTDIVAHVGRNSSAAAFARYLAAGAIATLAEIEPGAAPVGYTLLTAPDLPVAPEQGDIELKRIYALAPYHGTGLGAALIARALVDALDMKCARVLLGVYGGNRRAHAFYEKHGFSVVGERRFLVGATWHDDRVYGRAV</sequence>
<dbReference type="InterPro" id="IPR016181">
    <property type="entry name" value="Acyl_CoA_acyltransferase"/>
</dbReference>
<organism evidence="4 5">
    <name type="scientific">Sphingomonas citri</name>
    <dbReference type="NCBI Taxonomy" id="2862499"/>
    <lineage>
        <taxon>Bacteria</taxon>
        <taxon>Pseudomonadati</taxon>
        <taxon>Pseudomonadota</taxon>
        <taxon>Alphaproteobacteria</taxon>
        <taxon>Sphingomonadales</taxon>
        <taxon>Sphingomonadaceae</taxon>
        <taxon>Sphingomonas</taxon>
    </lineage>
</organism>
<dbReference type="PANTHER" id="PTHR43877">
    <property type="entry name" value="AMINOALKYLPHOSPHONATE N-ACETYLTRANSFERASE-RELATED-RELATED"/>
    <property type="match status" value="1"/>
</dbReference>
<dbReference type="RefSeq" id="WP_219746852.1">
    <property type="nucleotide sequence ID" value="NZ_JAHXZN010000001.1"/>
</dbReference>
<proteinExistence type="predicted"/>
<evidence type="ECO:0000256" key="1">
    <source>
        <dbReference type="ARBA" id="ARBA00022679"/>
    </source>
</evidence>
<keyword evidence="5" id="KW-1185">Reference proteome</keyword>
<reference evidence="4 5" key="1">
    <citation type="submission" date="2021-07" db="EMBL/GenBank/DDBJ databases">
        <title>Sphingomonas sp.</title>
        <authorList>
            <person name="Feng G."/>
            <person name="Li J."/>
            <person name="Pan M."/>
        </authorList>
    </citation>
    <scope>NUCLEOTIDE SEQUENCE [LARGE SCALE GENOMIC DNA]</scope>
    <source>
        <strain evidence="4 5">RRHST34</strain>
    </source>
</reference>